<protein>
    <submittedName>
        <fullName evidence="1">Uncharacterized protein</fullName>
    </submittedName>
</protein>
<accession>A0A2K1QUM2</accession>
<proteinExistence type="predicted"/>
<sequence length="271" mass="29068">MATSTSPSPTRAAPVVLDAHSLIEVLETVVRGHLASPTSIVVVCSSKEDFVDSLQRDVLEDTKQAMGSSTNPIDVEMANAGETRSGDHLRRAADHHLLQPTIHMLASATDLKMAFCPSTAHTLAYLANLSAHAFDKSQERSGSGLGMGSSPLSSLFILNPVAQHEGTRSYSAQGLTRFFSTAVSTANAIRSKLIIAECRDIPVRPIEDEGDLWAVVDAENAATRSPWDEQVAITNVKVKGAATRDPTWQGRTVSLRAVAEKWCTFEKLSGS</sequence>
<reference evidence="1 2" key="1">
    <citation type="submission" date="2017-06" db="EMBL/GenBank/DDBJ databases">
        <title>Draft genome sequence of a variant of Elsinoe murrayae.</title>
        <authorList>
            <person name="Cheng Q."/>
        </authorList>
    </citation>
    <scope>NUCLEOTIDE SEQUENCE [LARGE SCALE GENOMIC DNA]</scope>
    <source>
        <strain evidence="1 2">CQ-2017a</strain>
    </source>
</reference>
<keyword evidence="2" id="KW-1185">Reference proteome</keyword>
<dbReference type="EMBL" id="NKHZ01000039">
    <property type="protein sequence ID" value="PNS18766.1"/>
    <property type="molecule type" value="Genomic_DNA"/>
</dbReference>
<organism evidence="1 2">
    <name type="scientific">Sphaceloma murrayae</name>
    <dbReference type="NCBI Taxonomy" id="2082308"/>
    <lineage>
        <taxon>Eukaryota</taxon>
        <taxon>Fungi</taxon>
        <taxon>Dikarya</taxon>
        <taxon>Ascomycota</taxon>
        <taxon>Pezizomycotina</taxon>
        <taxon>Dothideomycetes</taxon>
        <taxon>Dothideomycetidae</taxon>
        <taxon>Myriangiales</taxon>
        <taxon>Elsinoaceae</taxon>
        <taxon>Sphaceloma</taxon>
    </lineage>
</organism>
<dbReference type="OrthoDB" id="5391496at2759"/>
<dbReference type="InParanoid" id="A0A2K1QUM2"/>
<gene>
    <name evidence="1" type="ORF">CAC42_5305</name>
</gene>
<evidence type="ECO:0000313" key="1">
    <source>
        <dbReference type="EMBL" id="PNS18766.1"/>
    </source>
</evidence>
<evidence type="ECO:0000313" key="2">
    <source>
        <dbReference type="Proteomes" id="UP000243797"/>
    </source>
</evidence>
<comment type="caution">
    <text evidence="1">The sequence shown here is derived from an EMBL/GenBank/DDBJ whole genome shotgun (WGS) entry which is preliminary data.</text>
</comment>
<dbReference type="Proteomes" id="UP000243797">
    <property type="component" value="Unassembled WGS sequence"/>
</dbReference>
<dbReference type="AlphaFoldDB" id="A0A2K1QUM2"/>
<name>A0A2K1QUM2_9PEZI</name>